<dbReference type="Proteomes" id="UP000599437">
    <property type="component" value="Unassembled WGS sequence"/>
</dbReference>
<gene>
    <name evidence="2" type="ORF">GCM10010346_42660</name>
</gene>
<feature type="compositionally biased region" description="Basic and acidic residues" evidence="1">
    <location>
        <begin position="41"/>
        <end position="54"/>
    </location>
</feature>
<comment type="caution">
    <text evidence="2">The sequence shown here is derived from an EMBL/GenBank/DDBJ whole genome shotgun (WGS) entry which is preliminary data.</text>
</comment>
<proteinExistence type="predicted"/>
<organism evidence="2 3">
    <name type="scientific">Streptomyces chryseus</name>
    <dbReference type="NCBI Taxonomy" id="68186"/>
    <lineage>
        <taxon>Bacteria</taxon>
        <taxon>Bacillati</taxon>
        <taxon>Actinomycetota</taxon>
        <taxon>Actinomycetes</taxon>
        <taxon>Kitasatosporales</taxon>
        <taxon>Streptomycetaceae</taxon>
        <taxon>Streptomyces</taxon>
    </lineage>
</organism>
<protein>
    <submittedName>
        <fullName evidence="2">Uncharacterized protein</fullName>
    </submittedName>
</protein>
<accession>A0ABQ3DWL0</accession>
<evidence type="ECO:0000313" key="3">
    <source>
        <dbReference type="Proteomes" id="UP000599437"/>
    </source>
</evidence>
<keyword evidence="3" id="KW-1185">Reference proteome</keyword>
<dbReference type="RefSeq" id="WP_138898422.1">
    <property type="nucleotide sequence ID" value="NZ_BMVO01000014.1"/>
</dbReference>
<feature type="region of interest" description="Disordered" evidence="1">
    <location>
        <begin position="25"/>
        <end position="62"/>
    </location>
</feature>
<dbReference type="EMBL" id="BMVO01000014">
    <property type="protein sequence ID" value="GHB14507.1"/>
    <property type="molecule type" value="Genomic_DNA"/>
</dbReference>
<evidence type="ECO:0000313" key="2">
    <source>
        <dbReference type="EMBL" id="GHB14507.1"/>
    </source>
</evidence>
<reference evidence="3" key="1">
    <citation type="journal article" date="2019" name="Int. J. Syst. Evol. Microbiol.">
        <title>The Global Catalogue of Microorganisms (GCM) 10K type strain sequencing project: providing services to taxonomists for standard genome sequencing and annotation.</title>
        <authorList>
            <consortium name="The Broad Institute Genomics Platform"/>
            <consortium name="The Broad Institute Genome Sequencing Center for Infectious Disease"/>
            <person name="Wu L."/>
            <person name="Ma J."/>
        </authorList>
    </citation>
    <scope>NUCLEOTIDE SEQUENCE [LARGE SCALE GENOMIC DNA]</scope>
    <source>
        <strain evidence="3">JCM 4737</strain>
    </source>
</reference>
<sequence length="176" mass="18234">MSSAHHVTEEGRSGPVSVTLDAGRGRVEVSGPGVPDAVLLRNDDGVPEDRRTDEVTPVGTRSASRLSLTVGGTAAVLAPAPGRLSRRSYRVDATVGGVTYRLVPHTLAESRLLRDGTRLAVFQADGDAQVLAEWSEGVEPGPVDISVGYALAAAFGTGAQHFLAAVVEVGAEALPW</sequence>
<name>A0ABQ3DWL0_9ACTN</name>
<evidence type="ECO:0000256" key="1">
    <source>
        <dbReference type="SAM" id="MobiDB-lite"/>
    </source>
</evidence>